<proteinExistence type="predicted"/>
<dbReference type="SUPFAM" id="SSF109854">
    <property type="entry name" value="DinB/YfiT-like putative metalloenzymes"/>
    <property type="match status" value="1"/>
</dbReference>
<dbReference type="AlphaFoldDB" id="A0A516Q1F8"/>
<organism evidence="2 3">
    <name type="scientific">Microlunatus elymi</name>
    <dbReference type="NCBI Taxonomy" id="2596828"/>
    <lineage>
        <taxon>Bacteria</taxon>
        <taxon>Bacillati</taxon>
        <taxon>Actinomycetota</taxon>
        <taxon>Actinomycetes</taxon>
        <taxon>Propionibacteriales</taxon>
        <taxon>Propionibacteriaceae</taxon>
        <taxon>Microlunatus</taxon>
    </lineage>
</organism>
<dbReference type="EMBL" id="CP041692">
    <property type="protein sequence ID" value="QDP97269.1"/>
    <property type="molecule type" value="Genomic_DNA"/>
</dbReference>
<reference evidence="2 3" key="1">
    <citation type="submission" date="2019-07" db="EMBL/GenBank/DDBJ databases">
        <title>Microlunatus dokdonensis sp. nov. isolated from the rhizospheric soil of the wild plant Elymus tsukushiensis.</title>
        <authorList>
            <person name="Ghim S.-Y."/>
            <person name="Hwang Y.-J."/>
            <person name="Son J.-S."/>
            <person name="Shin J.-H."/>
        </authorList>
    </citation>
    <scope>NUCLEOTIDE SEQUENCE [LARGE SCALE GENOMIC DNA]</scope>
    <source>
        <strain evidence="2 3">KUDC0627</strain>
    </source>
</reference>
<evidence type="ECO:0000259" key="1">
    <source>
        <dbReference type="Pfam" id="PF12867"/>
    </source>
</evidence>
<dbReference type="Gene3D" id="1.20.120.450">
    <property type="entry name" value="dinb family like domain"/>
    <property type="match status" value="1"/>
</dbReference>
<accession>A0A516Q1F8</accession>
<feature type="domain" description="DinB-like" evidence="1">
    <location>
        <begin position="12"/>
        <end position="136"/>
    </location>
</feature>
<dbReference type="RefSeq" id="WP_143987230.1">
    <property type="nucleotide sequence ID" value="NZ_CP041692.1"/>
</dbReference>
<dbReference type="KEGG" id="mik:FOE78_16255"/>
<sequence length="147" mass="16578">MSYPRADVRELFEQATKRLLDRMDGLTDDEWAWRPVPEDDELTIRWRLDHIADAVGGQRNWQWLGASDAPELVPADSAAMAIATVRDVVDRFIALTNRPEIDLDQPIGPIGGFYAEHPRRALVLHTVDELIHHAAEAALLRDLYSAG</sequence>
<dbReference type="Proteomes" id="UP000319263">
    <property type="component" value="Chromosome"/>
</dbReference>
<dbReference type="InterPro" id="IPR034660">
    <property type="entry name" value="DinB/YfiT-like"/>
</dbReference>
<dbReference type="OrthoDB" id="5022306at2"/>
<name>A0A516Q1F8_9ACTN</name>
<gene>
    <name evidence="2" type="ORF">FOE78_16255</name>
</gene>
<dbReference type="Pfam" id="PF12867">
    <property type="entry name" value="DinB_2"/>
    <property type="match status" value="1"/>
</dbReference>
<evidence type="ECO:0000313" key="3">
    <source>
        <dbReference type="Proteomes" id="UP000319263"/>
    </source>
</evidence>
<dbReference type="InterPro" id="IPR024775">
    <property type="entry name" value="DinB-like"/>
</dbReference>
<evidence type="ECO:0000313" key="2">
    <source>
        <dbReference type="EMBL" id="QDP97269.1"/>
    </source>
</evidence>
<keyword evidence="3" id="KW-1185">Reference proteome</keyword>
<protein>
    <submittedName>
        <fullName evidence="2">DinB family protein</fullName>
    </submittedName>
</protein>